<feature type="binding site" evidence="4">
    <location>
        <begin position="11"/>
        <end position="12"/>
    </location>
    <ligand>
        <name>D-ribulose 5-phosphate</name>
        <dbReference type="ChEBI" id="CHEBI:58121"/>
    </ligand>
</feature>
<dbReference type="InterPro" id="IPR003500">
    <property type="entry name" value="RpiB_LacA_LacB"/>
</dbReference>
<evidence type="ECO:0000313" key="5">
    <source>
        <dbReference type="EMBL" id="KZB68016.1"/>
    </source>
</evidence>
<dbReference type="RefSeq" id="WP_062948769.1">
    <property type="nucleotide sequence ID" value="NZ_LPVY01000003.1"/>
</dbReference>
<dbReference type="GO" id="GO:0016861">
    <property type="term" value="F:intramolecular oxidoreductase activity, interconverting aldoses and ketoses"/>
    <property type="evidence" value="ECO:0007669"/>
    <property type="project" value="UniProtKB-ARBA"/>
</dbReference>
<name>A0A154L9C8_9PROT</name>
<keyword evidence="2 5" id="KW-0413">Isomerase</keyword>
<dbReference type="NCBIfam" id="NF004051">
    <property type="entry name" value="PRK05571.1"/>
    <property type="match status" value="1"/>
</dbReference>
<dbReference type="OrthoDB" id="1778624at2"/>
<organism evidence="5 6">
    <name type="scientific">Thalassospira lucentensis</name>
    <dbReference type="NCBI Taxonomy" id="168935"/>
    <lineage>
        <taxon>Bacteria</taxon>
        <taxon>Pseudomonadati</taxon>
        <taxon>Pseudomonadota</taxon>
        <taxon>Alphaproteobacteria</taxon>
        <taxon>Rhodospirillales</taxon>
        <taxon>Thalassospiraceae</taxon>
        <taxon>Thalassospira</taxon>
    </lineage>
</organism>
<accession>A0A154L9C8</accession>
<evidence type="ECO:0000256" key="3">
    <source>
        <dbReference type="PIRSR" id="PIRSR005384-1"/>
    </source>
</evidence>
<evidence type="ECO:0000256" key="4">
    <source>
        <dbReference type="PIRSR" id="PIRSR005384-2"/>
    </source>
</evidence>
<dbReference type="GO" id="GO:0005975">
    <property type="term" value="P:carbohydrate metabolic process"/>
    <property type="evidence" value="ECO:0007669"/>
    <property type="project" value="InterPro"/>
</dbReference>
<comment type="caution">
    <text evidence="5">The sequence shown here is derived from an EMBL/GenBank/DDBJ whole genome shotgun (WGS) entry which is preliminary data.</text>
</comment>
<protein>
    <submittedName>
        <fullName evidence="5">Ribose-5-phosphate isomerase</fullName>
    </submittedName>
</protein>
<dbReference type="EMBL" id="LPVY01000003">
    <property type="protein sequence ID" value="KZB68016.1"/>
    <property type="molecule type" value="Genomic_DNA"/>
</dbReference>
<sequence>MTAKTIAIAADHGGVELKSQIIKSLADNGWEVIDLGTDGSASVDYPDYAQAVAKSIINGDAASGILVCGSGIGMSIAANRYPQIRAALVHDRLSAELCRQHNNANVLCLGARLLGDATALDCVNAFVTTEFEGGRHGRRVEKLSSLPD</sequence>
<proteinExistence type="inferred from homology"/>
<dbReference type="InterPro" id="IPR004785">
    <property type="entry name" value="RpiB"/>
</dbReference>
<dbReference type="Proteomes" id="UP000076335">
    <property type="component" value="Unassembled WGS sequence"/>
</dbReference>
<dbReference type="PANTHER" id="PTHR30345">
    <property type="entry name" value="RIBOSE-5-PHOSPHATE ISOMERASE B"/>
    <property type="match status" value="1"/>
</dbReference>
<feature type="active site" description="Proton acceptor" evidence="3">
    <location>
        <position position="68"/>
    </location>
</feature>
<dbReference type="AlphaFoldDB" id="A0A154L9C8"/>
<evidence type="ECO:0000256" key="2">
    <source>
        <dbReference type="ARBA" id="ARBA00023235"/>
    </source>
</evidence>
<dbReference type="PIRSF" id="PIRSF005384">
    <property type="entry name" value="RpiB_LacA_B"/>
    <property type="match status" value="1"/>
</dbReference>
<comment type="similarity">
    <text evidence="1">Belongs to the LacAB/RpiB family.</text>
</comment>
<dbReference type="PANTHER" id="PTHR30345:SF0">
    <property type="entry name" value="DNA DAMAGE-REPAIR_TOLERATION PROTEIN DRT102"/>
    <property type="match status" value="1"/>
</dbReference>
<gene>
    <name evidence="5" type="ORF">AUP42_11100</name>
</gene>
<dbReference type="SUPFAM" id="SSF89623">
    <property type="entry name" value="Ribose/Galactose isomerase RpiB/AlsB"/>
    <property type="match status" value="1"/>
</dbReference>
<dbReference type="NCBIfam" id="TIGR00689">
    <property type="entry name" value="rpiB_lacA_lacB"/>
    <property type="match status" value="1"/>
</dbReference>
<evidence type="ECO:0000256" key="1">
    <source>
        <dbReference type="ARBA" id="ARBA00008754"/>
    </source>
</evidence>
<feature type="binding site" evidence="4">
    <location>
        <position position="139"/>
    </location>
    <ligand>
        <name>D-ribulose 5-phosphate</name>
        <dbReference type="ChEBI" id="CHEBI:58121"/>
    </ligand>
</feature>
<dbReference type="NCBIfam" id="TIGR01120">
    <property type="entry name" value="rpiB"/>
    <property type="match status" value="1"/>
</dbReference>
<feature type="binding site" evidence="4">
    <location>
        <begin position="69"/>
        <end position="73"/>
    </location>
    <ligand>
        <name>D-ribulose 5-phosphate</name>
        <dbReference type="ChEBI" id="CHEBI:58121"/>
    </ligand>
</feature>
<feature type="active site" description="Proton donor" evidence="3">
    <location>
        <position position="101"/>
    </location>
</feature>
<dbReference type="Gene3D" id="3.40.1400.10">
    <property type="entry name" value="Sugar-phosphate isomerase, RpiB/LacA/LacB"/>
    <property type="match status" value="1"/>
</dbReference>
<feature type="binding site" evidence="4">
    <location>
        <position position="102"/>
    </location>
    <ligand>
        <name>D-ribulose 5-phosphate</name>
        <dbReference type="ChEBI" id="CHEBI:58121"/>
    </ligand>
</feature>
<reference evidence="5 6" key="1">
    <citation type="submission" date="2015-12" db="EMBL/GenBank/DDBJ databases">
        <title>Genome sequence of Thalassospira lucentensis MCCC 1A02072.</title>
        <authorList>
            <person name="Lu L."/>
            <person name="Lai Q."/>
            <person name="Shao Z."/>
            <person name="Qian P."/>
        </authorList>
    </citation>
    <scope>NUCLEOTIDE SEQUENCE [LARGE SCALE GENOMIC DNA]</scope>
    <source>
        <strain evidence="5 6">MCCC 1A02072</strain>
    </source>
</reference>
<dbReference type="Pfam" id="PF02502">
    <property type="entry name" value="LacAB_rpiB"/>
    <property type="match status" value="1"/>
</dbReference>
<feature type="binding site" evidence="4">
    <location>
        <position position="135"/>
    </location>
    <ligand>
        <name>D-ribulose 5-phosphate</name>
        <dbReference type="ChEBI" id="CHEBI:58121"/>
    </ligand>
</feature>
<evidence type="ECO:0000313" key="6">
    <source>
        <dbReference type="Proteomes" id="UP000076335"/>
    </source>
</evidence>
<feature type="binding site" evidence="4">
    <location>
        <position position="112"/>
    </location>
    <ligand>
        <name>D-ribulose 5-phosphate</name>
        <dbReference type="ChEBI" id="CHEBI:58121"/>
    </ligand>
</feature>
<dbReference type="InterPro" id="IPR036569">
    <property type="entry name" value="RpiB_LacA_LacB_sf"/>
</dbReference>